<evidence type="ECO:0000313" key="16">
    <source>
        <dbReference type="Proteomes" id="UP000694403"/>
    </source>
</evidence>
<dbReference type="GO" id="GO:0003779">
    <property type="term" value="F:actin binding"/>
    <property type="evidence" value="ECO:0007669"/>
    <property type="project" value="UniProtKB-KW"/>
</dbReference>
<dbReference type="PROSITE" id="PS51438">
    <property type="entry name" value="ALBUMIN_2"/>
    <property type="match status" value="2"/>
</dbReference>
<evidence type="ECO:0000256" key="10">
    <source>
        <dbReference type="ARBA" id="ARBA00023203"/>
    </source>
</evidence>
<keyword evidence="9" id="KW-1015">Disulfide bond</keyword>
<dbReference type="Pfam" id="PF09164">
    <property type="entry name" value="VitD-bind_III"/>
    <property type="match status" value="1"/>
</dbReference>
<dbReference type="Proteomes" id="UP000694403">
    <property type="component" value="Unplaced"/>
</dbReference>
<dbReference type="InterPro" id="IPR000213">
    <property type="entry name" value="VitD-bd"/>
</dbReference>
<keyword evidence="5" id="KW-0964">Secreted</keyword>
<dbReference type="Ensembl" id="ENSCSRT00000027779.1">
    <property type="protein sequence ID" value="ENSCSRP00000026668.1"/>
    <property type="gene ID" value="ENSCSRG00000019817.1"/>
</dbReference>
<evidence type="ECO:0000256" key="13">
    <source>
        <dbReference type="ARBA" id="ARBA00046813"/>
    </source>
</evidence>
<dbReference type="PANTHER" id="PTHR11385:SF11">
    <property type="entry name" value="VITAMIN D-BINDING PROTEIN"/>
    <property type="match status" value="1"/>
</dbReference>
<accession>A0A8C3XVY8</accession>
<keyword evidence="16" id="KW-1185">Reference proteome</keyword>
<keyword evidence="8" id="KW-0848">Vitamin D</keyword>
<reference evidence="15" key="2">
    <citation type="submission" date="2025-09" db="UniProtKB">
        <authorList>
            <consortium name="Ensembl"/>
        </authorList>
    </citation>
    <scope>IDENTIFICATION</scope>
</reference>
<comment type="subunit">
    <text evidence="13">Associates with membrane-bound immunoglobulin on the surface of B-lymphocytes and with IgG Fc receptor on the membranes of T-lymphocytes. Interacts with LRP2; the interaction is required for renal uptake of GC in complex with 25-hydroxyvitamin D3.</text>
</comment>
<name>A0A8C3XVY8_CHESE</name>
<evidence type="ECO:0000259" key="14">
    <source>
        <dbReference type="PROSITE" id="PS51438"/>
    </source>
</evidence>
<dbReference type="PRINTS" id="PR00804">
    <property type="entry name" value="VITAMNDBNDNG"/>
</dbReference>
<sequence length="488" mass="54406">MLLTWGRELEGHGWQIICFHLSHRPALTCLRLAASSAPCTTAPQILPFPSTAEMHQIHCQKTLCHHKGRILTLSYTTTSTLSYILQSSDLKQSSALSAKSCDENAPYPDHPGIAACCTQQGLEQKLCLAALHQPPKEFPTYVEPLNDELCEAFKKDPQDFADRFTHEYSSNYGQAPLPVLVGSIKSYLSMVGTCCISPSPTVCFLKERLERKTLSILTTMSNRICSRYTVYGKEKSKFSTLIKFAQKIPSASFEDISPLAEDSHEVFSKCCNSMAEDCMQKELSELTTKICTKLSSKNDKFSDCCKGKNLLENYLCMYSLPPAKSPQLPEIQRPTDEQLCTADESHQSDRFIFETARRQTNIPEVFLSKVYDAAHKLANGCCTSADSVACVSSKRPQLRGEIVKFLAKAKELCGEYNDLTFLEFKQRLKESFSKTMPDATPASLTELVEQRANFASTCCIMNAPPMYCGVKINTEVGHTCDHDSCMLI</sequence>
<evidence type="ECO:0000256" key="8">
    <source>
        <dbReference type="ARBA" id="ARBA00022897"/>
    </source>
</evidence>
<feature type="domain" description="Albumin" evidence="14">
    <location>
        <begin position="212"/>
        <end position="399"/>
    </location>
</feature>
<feature type="domain" description="Albumin" evidence="14">
    <location>
        <begin position="1"/>
        <end position="210"/>
    </location>
</feature>
<evidence type="ECO:0000256" key="12">
    <source>
        <dbReference type="ARBA" id="ARBA00032443"/>
    </source>
</evidence>
<dbReference type="SUPFAM" id="SSF48552">
    <property type="entry name" value="Serum albumin-like"/>
    <property type="match status" value="3"/>
</dbReference>
<dbReference type="GO" id="GO:0005499">
    <property type="term" value="F:vitamin D binding"/>
    <property type="evidence" value="ECO:0007669"/>
    <property type="project" value="UniProtKB-KW"/>
</dbReference>
<evidence type="ECO:0000256" key="1">
    <source>
        <dbReference type="ARBA" id="ARBA00002354"/>
    </source>
</evidence>
<evidence type="ECO:0000256" key="4">
    <source>
        <dbReference type="ARBA" id="ARBA00022448"/>
    </source>
</evidence>
<evidence type="ECO:0000256" key="5">
    <source>
        <dbReference type="ARBA" id="ARBA00022525"/>
    </source>
</evidence>
<proteinExistence type="predicted"/>
<comment type="subcellular location">
    <subcellularLocation>
        <location evidence="2">Secreted</location>
    </subcellularLocation>
</comment>
<dbReference type="InterPro" id="IPR015247">
    <property type="entry name" value="VitD-bind_III"/>
</dbReference>
<comment type="function">
    <text evidence="1">Involved in vitamin D transport and storage, scavenging of extracellular G-actin, enhancement of the chemotactic activity of C5 alpha for neutrophils in inflammation and macrophage activation.</text>
</comment>
<dbReference type="InterPro" id="IPR000264">
    <property type="entry name" value="ALB/AFP/VDB"/>
</dbReference>
<dbReference type="InterPro" id="IPR014760">
    <property type="entry name" value="Serum_albumin_N"/>
</dbReference>
<keyword evidence="10" id="KW-0009">Actin-binding</keyword>
<reference evidence="15" key="1">
    <citation type="submission" date="2025-08" db="UniProtKB">
        <authorList>
            <consortium name="Ensembl"/>
        </authorList>
    </citation>
    <scope>IDENTIFICATION</scope>
</reference>
<dbReference type="Pfam" id="PF00273">
    <property type="entry name" value="Serum_albumin"/>
    <property type="match status" value="2"/>
</dbReference>
<evidence type="ECO:0000313" key="15">
    <source>
        <dbReference type="Ensembl" id="ENSCSRP00000026668.1"/>
    </source>
</evidence>
<keyword evidence="6" id="KW-0732">Signal</keyword>
<dbReference type="InterPro" id="IPR020858">
    <property type="entry name" value="Serum_albumin-like"/>
</dbReference>
<dbReference type="GO" id="GO:0005737">
    <property type="term" value="C:cytoplasm"/>
    <property type="evidence" value="ECO:0007669"/>
    <property type="project" value="TreeGrafter"/>
</dbReference>
<evidence type="ECO:0000256" key="3">
    <source>
        <dbReference type="ARBA" id="ARBA00020134"/>
    </source>
</evidence>
<evidence type="ECO:0000256" key="6">
    <source>
        <dbReference type="ARBA" id="ARBA00022729"/>
    </source>
</evidence>
<dbReference type="AlphaFoldDB" id="A0A8C3XVY8"/>
<dbReference type="PANTHER" id="PTHR11385">
    <property type="entry name" value="SERUM ALBUMIN-RELATED"/>
    <property type="match status" value="1"/>
</dbReference>
<organism evidence="15 16">
    <name type="scientific">Chelydra serpentina</name>
    <name type="common">Snapping turtle</name>
    <name type="synonym">Testudo serpentina</name>
    <dbReference type="NCBI Taxonomy" id="8475"/>
    <lineage>
        <taxon>Eukaryota</taxon>
        <taxon>Metazoa</taxon>
        <taxon>Chordata</taxon>
        <taxon>Craniata</taxon>
        <taxon>Vertebrata</taxon>
        <taxon>Euteleostomi</taxon>
        <taxon>Archelosauria</taxon>
        <taxon>Testudinata</taxon>
        <taxon>Testudines</taxon>
        <taxon>Cryptodira</taxon>
        <taxon>Durocryptodira</taxon>
        <taxon>Americhelydia</taxon>
        <taxon>Chelydroidea</taxon>
        <taxon>Chelydridae</taxon>
        <taxon>Chelydra</taxon>
    </lineage>
</organism>
<dbReference type="GO" id="GO:0090482">
    <property type="term" value="F:vitamin transmembrane transporter activity"/>
    <property type="evidence" value="ECO:0007669"/>
    <property type="project" value="InterPro"/>
</dbReference>
<evidence type="ECO:0000256" key="11">
    <source>
        <dbReference type="ARBA" id="ARBA00029834"/>
    </source>
</evidence>
<protein>
    <recommendedName>
        <fullName evidence="3">Vitamin D-binding protein</fullName>
    </recommendedName>
    <alternativeName>
        <fullName evidence="11">Gc-globulin</fullName>
    </alternativeName>
    <alternativeName>
        <fullName evidence="12">Group-specific component</fullName>
    </alternativeName>
</protein>
<dbReference type="SMART" id="SM00103">
    <property type="entry name" value="ALBUMIN"/>
    <property type="match status" value="2"/>
</dbReference>
<evidence type="ECO:0000256" key="9">
    <source>
        <dbReference type="ARBA" id="ARBA00023157"/>
    </source>
</evidence>
<evidence type="ECO:0000256" key="7">
    <source>
        <dbReference type="ARBA" id="ARBA00022737"/>
    </source>
</evidence>
<evidence type="ECO:0000256" key="2">
    <source>
        <dbReference type="ARBA" id="ARBA00004613"/>
    </source>
</evidence>
<dbReference type="PRINTS" id="PR00802">
    <property type="entry name" value="SERUMALBUMIN"/>
</dbReference>
<dbReference type="Gene3D" id="1.10.246.10">
    <property type="match status" value="4"/>
</dbReference>
<dbReference type="GO" id="GO:0072562">
    <property type="term" value="C:blood microparticle"/>
    <property type="evidence" value="ECO:0007669"/>
    <property type="project" value="TreeGrafter"/>
</dbReference>
<keyword evidence="4" id="KW-0813">Transport</keyword>
<keyword evidence="7" id="KW-0677">Repeat</keyword>